<dbReference type="Proteomes" id="UP000287651">
    <property type="component" value="Unassembled WGS sequence"/>
</dbReference>
<evidence type="ECO:0000313" key="2">
    <source>
        <dbReference type="Proteomes" id="UP000287651"/>
    </source>
</evidence>
<accession>A0A427AFH3</accession>
<dbReference type="EMBL" id="AMZH03002622">
    <property type="protein sequence ID" value="RRT74964.1"/>
    <property type="molecule type" value="Genomic_DNA"/>
</dbReference>
<proteinExistence type="predicted"/>
<name>A0A427AFH3_ENSVE</name>
<dbReference type="AlphaFoldDB" id="A0A427AFH3"/>
<reference evidence="1 2" key="1">
    <citation type="journal article" date="2014" name="Agronomy (Basel)">
        <title>A Draft Genome Sequence for Ensete ventricosum, the Drought-Tolerant Tree Against Hunger.</title>
        <authorList>
            <person name="Harrison J."/>
            <person name="Moore K.A."/>
            <person name="Paszkiewicz K."/>
            <person name="Jones T."/>
            <person name="Grant M."/>
            <person name="Ambacheew D."/>
            <person name="Muzemil S."/>
            <person name="Studholme D.J."/>
        </authorList>
    </citation>
    <scope>NUCLEOTIDE SEQUENCE [LARGE SCALE GENOMIC DNA]</scope>
</reference>
<protein>
    <submittedName>
        <fullName evidence="1">Uncharacterized protein</fullName>
    </submittedName>
</protein>
<evidence type="ECO:0000313" key="1">
    <source>
        <dbReference type="EMBL" id="RRT74964.1"/>
    </source>
</evidence>
<gene>
    <name evidence="1" type="ORF">B296_00020712</name>
</gene>
<organism evidence="1 2">
    <name type="scientific">Ensete ventricosum</name>
    <name type="common">Abyssinian banana</name>
    <name type="synonym">Musa ensete</name>
    <dbReference type="NCBI Taxonomy" id="4639"/>
    <lineage>
        <taxon>Eukaryota</taxon>
        <taxon>Viridiplantae</taxon>
        <taxon>Streptophyta</taxon>
        <taxon>Embryophyta</taxon>
        <taxon>Tracheophyta</taxon>
        <taxon>Spermatophyta</taxon>
        <taxon>Magnoliopsida</taxon>
        <taxon>Liliopsida</taxon>
        <taxon>Zingiberales</taxon>
        <taxon>Musaceae</taxon>
        <taxon>Ensete</taxon>
    </lineage>
</organism>
<sequence length="85" mass="9548">MLGEPKDLSPHPKGPVKKHIDVIVGGLTAGRDSSLARKAYTRAAIKKRSRHHYNLEITFQPEGEEYPDHYDALVISMRIANARVK</sequence>
<comment type="caution">
    <text evidence="1">The sequence shown here is derived from an EMBL/GenBank/DDBJ whole genome shotgun (WGS) entry which is preliminary data.</text>
</comment>